<feature type="transmembrane region" description="Helical" evidence="7">
    <location>
        <begin position="26"/>
        <end position="46"/>
    </location>
</feature>
<dbReference type="InterPro" id="IPR050171">
    <property type="entry name" value="MFS_Transporters"/>
</dbReference>
<evidence type="ECO:0000313" key="9">
    <source>
        <dbReference type="EMBL" id="OLR55499.1"/>
    </source>
</evidence>
<feature type="transmembrane region" description="Helical" evidence="7">
    <location>
        <begin position="58"/>
        <end position="78"/>
    </location>
</feature>
<keyword evidence="6 7" id="KW-0472">Membrane</keyword>
<dbReference type="Gene3D" id="1.20.1250.20">
    <property type="entry name" value="MFS general substrate transporter like domains"/>
    <property type="match status" value="1"/>
</dbReference>
<feature type="domain" description="Major facilitator superfamily (MFS) profile" evidence="8">
    <location>
        <begin position="1"/>
        <end position="312"/>
    </location>
</feature>
<feature type="transmembrane region" description="Helical" evidence="7">
    <location>
        <begin position="289"/>
        <end position="308"/>
    </location>
</feature>
<feature type="transmembrane region" description="Helical" evidence="7">
    <location>
        <begin position="198"/>
        <end position="217"/>
    </location>
</feature>
<evidence type="ECO:0000259" key="8">
    <source>
        <dbReference type="PROSITE" id="PS50850"/>
    </source>
</evidence>
<evidence type="ECO:0000256" key="6">
    <source>
        <dbReference type="ARBA" id="ARBA00023136"/>
    </source>
</evidence>
<organism evidence="9 10">
    <name type="scientific">Hornefia porci</name>
    <dbReference type="NCBI Taxonomy" id="2652292"/>
    <lineage>
        <taxon>Bacteria</taxon>
        <taxon>Bacillati</taxon>
        <taxon>Bacillota</taxon>
        <taxon>Clostridia</taxon>
        <taxon>Peptostreptococcales</taxon>
        <taxon>Anaerovoracaceae</taxon>
        <taxon>Hornefia</taxon>
    </lineage>
</organism>
<dbReference type="PANTHER" id="PTHR23517:SF3">
    <property type="entry name" value="INTEGRAL MEMBRANE TRANSPORT PROTEIN"/>
    <property type="match status" value="1"/>
</dbReference>
<name>A0A1Q9JH15_9FIRM</name>
<keyword evidence="4 7" id="KW-0812">Transmembrane</keyword>
<protein>
    <recommendedName>
        <fullName evidence="8">Major facilitator superfamily (MFS) profile domain-containing protein</fullName>
    </recommendedName>
</protein>
<dbReference type="Proteomes" id="UP000187404">
    <property type="component" value="Unassembled WGS sequence"/>
</dbReference>
<evidence type="ECO:0000256" key="2">
    <source>
        <dbReference type="ARBA" id="ARBA00022448"/>
    </source>
</evidence>
<evidence type="ECO:0000256" key="3">
    <source>
        <dbReference type="ARBA" id="ARBA00022475"/>
    </source>
</evidence>
<proteinExistence type="predicted"/>
<gene>
    <name evidence="9" type="ORF">BHK98_05105</name>
</gene>
<feature type="transmembrane region" description="Helical" evidence="7">
    <location>
        <begin position="171"/>
        <end position="191"/>
    </location>
</feature>
<keyword evidence="3" id="KW-1003">Cell membrane</keyword>
<dbReference type="InterPro" id="IPR011701">
    <property type="entry name" value="MFS"/>
</dbReference>
<sequence>MTIIVIMATFAAGATCSRPIVLLFVIIAYTANSAIVPAASAFVIDLSTPETRNDCFSLLYIFVNVGCSFGPVVAGLLFYNHMRWIFYSMAGLYLIALYILCTRIKDHYIPHCRHSTKEEESLISITFHRPVLCIFIGCLIAITMCYMQLSYVLPIQLSDTFGLNTGSKLSSLLWTANGILCVILTPSMMLIIKRLDPLLNVVIGVLIYIAGFGIYAFPITVPLFTVSTVIWTIGEIFINTESTVFIAEMAPHTHNGRVISLYEFSRGMGKCIGPPIFSYALVYTNYSGIWISISVIFGVIAGILALLYRKSHHSHRNSANS</sequence>
<evidence type="ECO:0000256" key="1">
    <source>
        <dbReference type="ARBA" id="ARBA00004651"/>
    </source>
</evidence>
<dbReference type="PANTHER" id="PTHR23517">
    <property type="entry name" value="RESISTANCE PROTEIN MDTM, PUTATIVE-RELATED-RELATED"/>
    <property type="match status" value="1"/>
</dbReference>
<dbReference type="AlphaFoldDB" id="A0A1Q9JH15"/>
<keyword evidence="10" id="KW-1185">Reference proteome</keyword>
<comment type="subcellular location">
    <subcellularLocation>
        <location evidence="1">Cell membrane</location>
        <topology evidence="1">Multi-pass membrane protein</topology>
    </subcellularLocation>
</comment>
<evidence type="ECO:0000313" key="10">
    <source>
        <dbReference type="Proteomes" id="UP000187404"/>
    </source>
</evidence>
<accession>A0A1Q9JH15</accession>
<evidence type="ECO:0000256" key="7">
    <source>
        <dbReference type="SAM" id="Phobius"/>
    </source>
</evidence>
<dbReference type="SUPFAM" id="SSF103473">
    <property type="entry name" value="MFS general substrate transporter"/>
    <property type="match status" value="1"/>
</dbReference>
<dbReference type="PROSITE" id="PS50850">
    <property type="entry name" value="MFS"/>
    <property type="match status" value="1"/>
</dbReference>
<reference evidence="9 10" key="1">
    <citation type="journal article" date="2016" name="Appl. Environ. Microbiol.">
        <title>Function and Phylogeny of Bacterial Butyryl Coenzyme A:Acetate Transferases and Their Diversity in the Proximal Colon of Swine.</title>
        <authorList>
            <person name="Trachsel J."/>
            <person name="Bayles D.O."/>
            <person name="Looft T."/>
            <person name="Levine U.Y."/>
            <person name="Allen H.K."/>
        </authorList>
    </citation>
    <scope>NUCLEOTIDE SEQUENCE [LARGE SCALE GENOMIC DNA]</scope>
    <source>
        <strain evidence="9 10">68-3-10</strain>
    </source>
</reference>
<dbReference type="InterPro" id="IPR036259">
    <property type="entry name" value="MFS_trans_sf"/>
</dbReference>
<dbReference type="STRING" id="1261640.BHK98_05105"/>
<dbReference type="GO" id="GO:0005886">
    <property type="term" value="C:plasma membrane"/>
    <property type="evidence" value="ECO:0007669"/>
    <property type="project" value="UniProtKB-SubCell"/>
</dbReference>
<comment type="caution">
    <text evidence="9">The sequence shown here is derived from an EMBL/GenBank/DDBJ whole genome shotgun (WGS) entry which is preliminary data.</text>
</comment>
<evidence type="ECO:0000256" key="5">
    <source>
        <dbReference type="ARBA" id="ARBA00022989"/>
    </source>
</evidence>
<keyword evidence="5 7" id="KW-1133">Transmembrane helix</keyword>
<dbReference type="InterPro" id="IPR020846">
    <property type="entry name" value="MFS_dom"/>
</dbReference>
<feature type="transmembrane region" description="Helical" evidence="7">
    <location>
        <begin position="131"/>
        <end position="151"/>
    </location>
</feature>
<dbReference type="Pfam" id="PF07690">
    <property type="entry name" value="MFS_1"/>
    <property type="match status" value="1"/>
</dbReference>
<dbReference type="EMBL" id="MJIE01000001">
    <property type="protein sequence ID" value="OLR55499.1"/>
    <property type="molecule type" value="Genomic_DNA"/>
</dbReference>
<keyword evidence="2" id="KW-0813">Transport</keyword>
<dbReference type="GO" id="GO:0022857">
    <property type="term" value="F:transmembrane transporter activity"/>
    <property type="evidence" value="ECO:0007669"/>
    <property type="project" value="InterPro"/>
</dbReference>
<evidence type="ECO:0000256" key="4">
    <source>
        <dbReference type="ARBA" id="ARBA00022692"/>
    </source>
</evidence>